<dbReference type="InterPro" id="IPR005644">
    <property type="entry name" value="NolW-like"/>
</dbReference>
<dbReference type="Pfam" id="PF03958">
    <property type="entry name" value="Secretin_N"/>
    <property type="match status" value="1"/>
</dbReference>
<name>A0ABY5ZIQ4_9BACT</name>
<organism evidence="2 3">
    <name type="scientific">Geoalkalibacter halelectricus</name>
    <dbReference type="NCBI Taxonomy" id="2847045"/>
    <lineage>
        <taxon>Bacteria</taxon>
        <taxon>Pseudomonadati</taxon>
        <taxon>Thermodesulfobacteriota</taxon>
        <taxon>Desulfuromonadia</taxon>
        <taxon>Desulfuromonadales</taxon>
        <taxon>Geoalkalibacteraceae</taxon>
        <taxon>Geoalkalibacter</taxon>
    </lineage>
</organism>
<dbReference type="RefSeq" id="WP_260746826.1">
    <property type="nucleotide sequence ID" value="NZ_CP092109.1"/>
</dbReference>
<evidence type="ECO:0000313" key="3">
    <source>
        <dbReference type="Proteomes" id="UP001060414"/>
    </source>
</evidence>
<dbReference type="Proteomes" id="UP001060414">
    <property type="component" value="Chromosome"/>
</dbReference>
<dbReference type="Gene3D" id="3.30.1370.120">
    <property type="match status" value="1"/>
</dbReference>
<feature type="domain" description="NolW-like" evidence="1">
    <location>
        <begin position="26"/>
        <end position="83"/>
    </location>
</feature>
<sequence>MTKHLLVLLLTVVALVCPGSLRAEVKSLELQHIAAEEILPVVRELLGPEVRVSALHNRLIVRGAQADLADFEKIVRQLDVARQMLRVTLRQESRQVETATRFDAEGRLIGGDVVLGSGGIEVGAARRLGTAREARDQFVQVLDGGQARILVGEAAPFTREMAVLVDRHGGRGYAQSVDFQEVATGFVVQPLRQGEQVLLEVTPFLQEFAGGGSPAMGGARSVIFQEAATRVRVPLGTWYDLAGHLASASEVGAAFVSWRTGAEEARRQILVRVDVLP</sequence>
<accession>A0ABY5ZIQ4</accession>
<evidence type="ECO:0000259" key="1">
    <source>
        <dbReference type="Pfam" id="PF03958"/>
    </source>
</evidence>
<dbReference type="InterPro" id="IPR038591">
    <property type="entry name" value="NolW-like_sf"/>
</dbReference>
<protein>
    <recommendedName>
        <fullName evidence="1">NolW-like domain-containing protein</fullName>
    </recommendedName>
</protein>
<dbReference type="EMBL" id="CP092109">
    <property type="protein sequence ID" value="UWZ78473.1"/>
    <property type="molecule type" value="Genomic_DNA"/>
</dbReference>
<reference evidence="2" key="1">
    <citation type="journal article" date="2022" name="Environ. Microbiol.">
        <title>Geoalkalibacter halelectricus SAP #1 sp. nov. possessing extracellular electron transfer and mineral#reducing capabilities from a haloalkaline environment.</title>
        <authorList>
            <person name="Yadav S."/>
            <person name="Singh R."/>
            <person name="Sundharam S.S."/>
            <person name="Chaudhary S."/>
            <person name="Krishnamurthi S."/>
            <person name="Patil S.A."/>
        </authorList>
    </citation>
    <scope>NUCLEOTIDE SEQUENCE</scope>
    <source>
        <strain evidence="2">SAP-1</strain>
    </source>
</reference>
<evidence type="ECO:0000313" key="2">
    <source>
        <dbReference type="EMBL" id="UWZ78473.1"/>
    </source>
</evidence>
<keyword evidence="3" id="KW-1185">Reference proteome</keyword>
<gene>
    <name evidence="2" type="ORF">L9S41_12365</name>
</gene>
<proteinExistence type="predicted"/>